<dbReference type="PANTHER" id="PTHR43077:SF10">
    <property type="entry name" value="TRANSPORT PERMEASE PROTEIN"/>
    <property type="match status" value="1"/>
</dbReference>
<name>A0A3G9K1V1_9ACTN</name>
<evidence type="ECO:0000256" key="5">
    <source>
        <dbReference type="SAM" id="MobiDB-lite"/>
    </source>
</evidence>
<feature type="transmembrane region" description="Helical" evidence="6">
    <location>
        <begin position="806"/>
        <end position="826"/>
    </location>
</feature>
<feature type="transmembrane region" description="Helical" evidence="6">
    <location>
        <begin position="20"/>
        <end position="38"/>
    </location>
</feature>
<proteinExistence type="predicted"/>
<dbReference type="EMBL" id="AP019367">
    <property type="protein sequence ID" value="BBH50336.1"/>
    <property type="molecule type" value="Genomic_DNA"/>
</dbReference>
<feature type="domain" description="ABC-2 type transporter transmembrane" evidence="7">
    <location>
        <begin position="526"/>
        <end position="708"/>
    </location>
</feature>
<feature type="compositionally biased region" description="Basic and acidic residues" evidence="5">
    <location>
        <begin position="881"/>
        <end position="899"/>
    </location>
</feature>
<dbReference type="OrthoDB" id="9811483at2"/>
<gene>
    <name evidence="8" type="primary">pip_2</name>
    <name evidence="8" type="ORF">Pcatena_09230</name>
</gene>
<reference evidence="9" key="1">
    <citation type="submission" date="2018-11" db="EMBL/GenBank/DDBJ databases">
        <title>Comparative genomics of Parolsenella catena and Libanicoccus massiliensis: Reclassification of Libanicoccus massiliensis as Parolsenella massiliensis comb. nov.</title>
        <authorList>
            <person name="Sakamoto M."/>
            <person name="Ikeyama N."/>
            <person name="Murakami T."/>
            <person name="Mori H."/>
            <person name="Yuki M."/>
            <person name="Ohkuma M."/>
        </authorList>
    </citation>
    <scope>NUCLEOTIDE SEQUENCE [LARGE SCALE GENOMIC DNA]</scope>
    <source>
        <strain evidence="9">JCM 31932</strain>
    </source>
</reference>
<dbReference type="InterPro" id="IPR051328">
    <property type="entry name" value="T7SS_ABC-Transporter"/>
</dbReference>
<dbReference type="InterPro" id="IPR017501">
    <property type="entry name" value="Phage_infect_YhgE_C"/>
</dbReference>
<feature type="transmembrane region" description="Helical" evidence="6">
    <location>
        <begin position="538"/>
        <end position="557"/>
    </location>
</feature>
<evidence type="ECO:0000313" key="8">
    <source>
        <dbReference type="EMBL" id="BBH50336.1"/>
    </source>
</evidence>
<keyword evidence="9" id="KW-1185">Reference proteome</keyword>
<dbReference type="PANTHER" id="PTHR43077">
    <property type="entry name" value="TRANSPORT PERMEASE YVFS-RELATED"/>
    <property type="match status" value="1"/>
</dbReference>
<keyword evidence="4 6" id="KW-0472">Membrane</keyword>
<evidence type="ECO:0000256" key="6">
    <source>
        <dbReference type="SAM" id="Phobius"/>
    </source>
</evidence>
<protein>
    <recommendedName>
        <fullName evidence="7">ABC-2 type transporter transmembrane domain-containing protein</fullName>
    </recommendedName>
</protein>
<evidence type="ECO:0000256" key="3">
    <source>
        <dbReference type="ARBA" id="ARBA00022989"/>
    </source>
</evidence>
<dbReference type="InterPro" id="IPR017500">
    <property type="entry name" value="Phage_infect_YhgE_N"/>
</dbReference>
<comment type="subcellular location">
    <subcellularLocation>
        <location evidence="1">Membrane</location>
        <topology evidence="1">Multi-pass membrane protein</topology>
    </subcellularLocation>
</comment>
<evidence type="ECO:0000259" key="7">
    <source>
        <dbReference type="Pfam" id="PF12698"/>
    </source>
</evidence>
<organism evidence="8 9">
    <name type="scientific">Parolsenella catena</name>
    <dbReference type="NCBI Taxonomy" id="2003188"/>
    <lineage>
        <taxon>Bacteria</taxon>
        <taxon>Bacillati</taxon>
        <taxon>Actinomycetota</taxon>
        <taxon>Coriobacteriia</taxon>
        <taxon>Coriobacteriales</taxon>
        <taxon>Atopobiaceae</taxon>
        <taxon>Parolsenella</taxon>
    </lineage>
</organism>
<dbReference type="RefSeq" id="WP_126422081.1">
    <property type="nucleotide sequence ID" value="NZ_AP019367.1"/>
</dbReference>
<sequence length="899" mass="95865">MRTAFQIFKRDLKRILANPVAIVIAIGVAIIPSLYAWFNILANWDPYENTSTVPIAVVIEDRGADVGDMGTINAGDMIEEQLKENTQLGWTFVDDEQAALDGVNAGRYYAAFVVPEDFTSSLGDVLSGDTNQAHIAYYVNEKLNAISPKVTDTGSTTLETQIANEFVGVVGKTITEKLQGLSTSLMAESDAATATLSSDLSQVQVMLTNLSGDLSGAQQTIADARQTVADARTTLSQVSSSATSLSDALSQSMDTLGATRTKAQTLGAQLSGALGTGVSTISGISAEANHSIGEICGDIGWAQGQLDGAISQVGALNDNTFASMRSSLEQAQAKVSALPDTVPNKQQMLASIQQALTAIDELRSATSGKIEQLKGVSGSIKETNDAVSGLSNSVNDAVQSSAQGLSSLQGSLASTTLPALSNSLDSFADAGGRLVGLSSAVAPMLSQVDGALAQLDGVLSQSADALSQTADAVSGAADKVGGLATDAAAIQSAETFSILQDVLGLDAEQVGDFMGSPVDMVSSPIYPVANYGSGVAPFYTNLALWVGGFVLVAIYKLEVDEEGIGKFKPWQGFFGRWLLMNLIGQLQAIICCVGDIALGIQCLNPVAFVFAGMVESFVYVFFVYAISVAFKHIGKAIAVLLVILQIPGASGTYPIEMMPDFFKNLHPWLPFTYGINAMREAIAGFYGSYYATNLLVLLLFLIPSLLIGVTARRHLLNINTLFDRRLADTDLMITERDAAGHTRFRLATIVKVIMNSGEYKATFLERAAKFELMYPVLVKRGFAALIWVPLVLLALMFVLPHKFAMLMLWILSLVVICTFLIVVEYLHTRVSEKTTLADMAPEQLYALLDDELREEFMAFAPLDKMRLERRGGNAADQQPKTTEDSEAKTETDSTKGGEA</sequence>
<dbReference type="GO" id="GO:0140359">
    <property type="term" value="F:ABC-type transporter activity"/>
    <property type="evidence" value="ECO:0007669"/>
    <property type="project" value="InterPro"/>
</dbReference>
<evidence type="ECO:0000256" key="1">
    <source>
        <dbReference type="ARBA" id="ARBA00004141"/>
    </source>
</evidence>
<evidence type="ECO:0000256" key="4">
    <source>
        <dbReference type="ARBA" id="ARBA00023136"/>
    </source>
</evidence>
<dbReference type="AlphaFoldDB" id="A0A3G9K1V1"/>
<feature type="domain" description="ABC-2 type transporter transmembrane" evidence="7">
    <location>
        <begin position="30"/>
        <end position="196"/>
    </location>
</feature>
<feature type="transmembrane region" description="Helical" evidence="6">
    <location>
        <begin position="578"/>
        <end position="600"/>
    </location>
</feature>
<dbReference type="KEGG" id="pcat:Pcatena_09230"/>
<evidence type="ECO:0000313" key="9">
    <source>
        <dbReference type="Proteomes" id="UP000273154"/>
    </source>
</evidence>
<dbReference type="NCBIfam" id="TIGR03061">
    <property type="entry name" value="pip_yhgE_Nterm"/>
    <property type="match status" value="1"/>
</dbReference>
<keyword evidence="3 6" id="KW-1133">Transmembrane helix</keyword>
<feature type="transmembrane region" description="Helical" evidence="6">
    <location>
        <begin position="637"/>
        <end position="655"/>
    </location>
</feature>
<feature type="region of interest" description="Disordered" evidence="5">
    <location>
        <begin position="870"/>
        <end position="899"/>
    </location>
</feature>
<dbReference type="InterPro" id="IPR013525">
    <property type="entry name" value="ABC2_TM"/>
</dbReference>
<feature type="transmembrane region" description="Helical" evidence="6">
    <location>
        <begin position="688"/>
        <end position="709"/>
    </location>
</feature>
<dbReference type="GO" id="GO:0016020">
    <property type="term" value="C:membrane"/>
    <property type="evidence" value="ECO:0007669"/>
    <property type="project" value="UniProtKB-SubCell"/>
</dbReference>
<evidence type="ECO:0000256" key="2">
    <source>
        <dbReference type="ARBA" id="ARBA00022692"/>
    </source>
</evidence>
<dbReference type="NCBIfam" id="TIGR03062">
    <property type="entry name" value="pip_yhgE_Cterm"/>
    <property type="match status" value="1"/>
</dbReference>
<dbReference type="Pfam" id="PF12698">
    <property type="entry name" value="ABC2_membrane_3"/>
    <property type="match status" value="2"/>
</dbReference>
<dbReference type="GeneID" id="88849058"/>
<dbReference type="Proteomes" id="UP000273154">
    <property type="component" value="Chromosome"/>
</dbReference>
<feature type="transmembrane region" description="Helical" evidence="6">
    <location>
        <begin position="782"/>
        <end position="800"/>
    </location>
</feature>
<feature type="transmembrane region" description="Helical" evidence="6">
    <location>
        <begin position="606"/>
        <end position="630"/>
    </location>
</feature>
<keyword evidence="2 6" id="KW-0812">Transmembrane</keyword>
<dbReference type="Gene3D" id="3.40.1710.10">
    <property type="entry name" value="abc type-2 transporter like domain"/>
    <property type="match status" value="1"/>
</dbReference>
<accession>A0A3G9K1V1</accession>